<sequence>MADFHTTSNEELCIDRLRKDGFGYKQPDFSDSDFPKYLVLRVALARALQSSKIALDSPQWDSKRLSGDKGKEYHLEQLTGKGKGKQEGKQEDFDMLIRSLLYIQHKEELERDNIDIFSSDKEYTEILSKYIKRGLYEIYHSWKNNDCIYQWCLDNLALQAMQTHIKKESENVPSADNAYFERLQKYFRGFAINIQLINEEDSYRHHICKIELTDPSKIQHFESKSKYLDKELGQTVLVEAVEQMSRTYNIQIAKPQEQWQNLGLQEFRAGLAELKRHDFKLGIYAGNDIDKEMLCFDLAQAPHCFVAGATNSGKTRFIQTMIVCLLQNPNVEIAVIDPKQGIDFRIFMPKIRFITDLEEVRDYFDEKIAEMESRFAQMSEAQSDDILKLGLRYEVIIIDELKDLIDQEKKKELSTPLGRLAQKARQAGIHLILGTQRPDSASFSGILRSNIPSRIALKVQKSTESKIILDEVGAEKLLGKGDMLVKMANMSKPKHIFSTLLQPDDIKSLI</sequence>
<accession>V8CDN5</accession>
<comment type="caution">
    <text evidence="5">The sequence shown here is derived from an EMBL/GenBank/DDBJ whole genome shotgun (WGS) entry which is preliminary data.</text>
</comment>
<evidence type="ECO:0000313" key="6">
    <source>
        <dbReference type="Proteomes" id="UP000018731"/>
    </source>
</evidence>
<dbReference type="RefSeq" id="WP_023926853.1">
    <property type="nucleotide sequence ID" value="NZ_KI669454.1"/>
</dbReference>
<keyword evidence="1 3" id="KW-0547">Nucleotide-binding</keyword>
<dbReference type="PANTHER" id="PTHR22683:SF41">
    <property type="entry name" value="DNA TRANSLOCASE FTSK"/>
    <property type="match status" value="1"/>
</dbReference>
<dbReference type="AlphaFoldDB" id="V8CDN5"/>
<keyword evidence="2 3" id="KW-0067">ATP-binding</keyword>
<dbReference type="InterPro" id="IPR050206">
    <property type="entry name" value="FtsK/SpoIIIE/SftA"/>
</dbReference>
<dbReference type="PROSITE" id="PS50901">
    <property type="entry name" value="FTSK"/>
    <property type="match status" value="1"/>
</dbReference>
<proteinExistence type="predicted"/>
<gene>
    <name evidence="5" type="ORF">HMPREF2086_00185</name>
</gene>
<dbReference type="InterPro" id="IPR027417">
    <property type="entry name" value="P-loop_NTPase"/>
</dbReference>
<dbReference type="EMBL" id="AZJI01000001">
    <property type="protein sequence ID" value="ETD24851.1"/>
    <property type="molecule type" value="Genomic_DNA"/>
</dbReference>
<dbReference type="STRING" id="1357400.HMPREF2086_00185"/>
<dbReference type="HOGENOM" id="CLU_533979_0_0_7"/>
<dbReference type="OrthoDB" id="233350at2"/>
<feature type="binding site" evidence="3">
    <location>
        <begin position="308"/>
        <end position="315"/>
    </location>
    <ligand>
        <name>ATP</name>
        <dbReference type="ChEBI" id="CHEBI:30616"/>
    </ligand>
</feature>
<dbReference type="GO" id="GO:0003677">
    <property type="term" value="F:DNA binding"/>
    <property type="evidence" value="ECO:0007669"/>
    <property type="project" value="InterPro"/>
</dbReference>
<evidence type="ECO:0000259" key="4">
    <source>
        <dbReference type="PROSITE" id="PS50901"/>
    </source>
</evidence>
<evidence type="ECO:0000313" key="5">
    <source>
        <dbReference type="EMBL" id="ETD24851.1"/>
    </source>
</evidence>
<evidence type="ECO:0000256" key="1">
    <source>
        <dbReference type="ARBA" id="ARBA00022741"/>
    </source>
</evidence>
<dbReference type="eggNOG" id="COG1674">
    <property type="taxonomic scope" value="Bacteria"/>
</dbReference>
<dbReference type="GO" id="GO:0005524">
    <property type="term" value="F:ATP binding"/>
    <property type="evidence" value="ECO:0007669"/>
    <property type="project" value="UniProtKB-UniRule"/>
</dbReference>
<protein>
    <recommendedName>
        <fullName evidence="4">FtsK domain-containing protein</fullName>
    </recommendedName>
</protein>
<keyword evidence="6" id="KW-1185">Reference proteome</keyword>
<dbReference type="PATRIC" id="fig|1357400.3.peg.265"/>
<feature type="domain" description="FtsK" evidence="4">
    <location>
        <begin position="291"/>
        <end position="466"/>
    </location>
</feature>
<evidence type="ECO:0000256" key="3">
    <source>
        <dbReference type="PROSITE-ProRule" id="PRU00289"/>
    </source>
</evidence>
<dbReference type="Proteomes" id="UP000018731">
    <property type="component" value="Unassembled WGS sequence"/>
</dbReference>
<organism evidence="5 6">
    <name type="scientific">Helicobacter macacae MIT 99-5501</name>
    <dbReference type="NCBI Taxonomy" id="1357400"/>
    <lineage>
        <taxon>Bacteria</taxon>
        <taxon>Pseudomonadati</taxon>
        <taxon>Campylobacterota</taxon>
        <taxon>Epsilonproteobacteria</taxon>
        <taxon>Campylobacterales</taxon>
        <taxon>Helicobacteraceae</taxon>
        <taxon>Helicobacter</taxon>
    </lineage>
</organism>
<dbReference type="InterPro" id="IPR002543">
    <property type="entry name" value="FtsK_dom"/>
</dbReference>
<dbReference type="SUPFAM" id="SSF52540">
    <property type="entry name" value="P-loop containing nucleoside triphosphate hydrolases"/>
    <property type="match status" value="1"/>
</dbReference>
<dbReference type="Gene3D" id="3.40.50.300">
    <property type="entry name" value="P-loop containing nucleotide triphosphate hydrolases"/>
    <property type="match status" value="1"/>
</dbReference>
<dbReference type="Pfam" id="PF01580">
    <property type="entry name" value="FtsK_SpoIIIE"/>
    <property type="match status" value="2"/>
</dbReference>
<evidence type="ECO:0000256" key="2">
    <source>
        <dbReference type="ARBA" id="ARBA00022840"/>
    </source>
</evidence>
<dbReference type="PANTHER" id="PTHR22683">
    <property type="entry name" value="SPORULATION PROTEIN RELATED"/>
    <property type="match status" value="1"/>
</dbReference>
<name>V8CDN5_9HELI</name>
<reference evidence="5 6" key="1">
    <citation type="journal article" date="2014" name="Genome Announc.">
        <title>Draft genome sequences of six enterohepatic helicobacter species isolated from humans and one from rhesus macaques.</title>
        <authorList>
            <person name="Shen Z."/>
            <person name="Sheh A."/>
            <person name="Young S.K."/>
            <person name="Abouelliel A."/>
            <person name="Ward D.V."/>
            <person name="Earl A.M."/>
            <person name="Fox J.G."/>
        </authorList>
    </citation>
    <scope>NUCLEOTIDE SEQUENCE [LARGE SCALE GENOMIC DNA]</scope>
    <source>
        <strain evidence="5 6">MIT 99-5501</strain>
    </source>
</reference>